<evidence type="ECO:0000259" key="1">
    <source>
        <dbReference type="Pfam" id="PF03756"/>
    </source>
</evidence>
<name>A0ABT6A1I0_9ACTN</name>
<dbReference type="Proteomes" id="UP001221150">
    <property type="component" value="Unassembled WGS sequence"/>
</dbReference>
<gene>
    <name evidence="2" type="ORF">P3H78_07610</name>
</gene>
<reference evidence="2 3" key="1">
    <citation type="submission" date="2023-03" db="EMBL/GenBank/DDBJ databases">
        <title>Draft genome sequence of Streptomyces sp. K1PA1 isolated from peat swamp forest in Thailand.</title>
        <authorList>
            <person name="Klaysubun C."/>
            <person name="Duangmal K."/>
        </authorList>
    </citation>
    <scope>NUCLEOTIDE SEQUENCE [LARGE SCALE GENOMIC DNA]</scope>
    <source>
        <strain evidence="2 3">K1PA1</strain>
    </source>
</reference>
<dbReference type="Pfam" id="PF03756">
    <property type="entry name" value="AfsA"/>
    <property type="match status" value="2"/>
</dbReference>
<dbReference type="EMBL" id="JARJBB010000003">
    <property type="protein sequence ID" value="MDF3298500.1"/>
    <property type="molecule type" value="Genomic_DNA"/>
</dbReference>
<dbReference type="NCBIfam" id="NF041195">
    <property type="entry name" value="ScbA_BarX_GamBu"/>
    <property type="match status" value="1"/>
</dbReference>
<sequence length="286" mass="31232">MTATVPRELVHRAALSETFLTGWTRTGEDRFTVSAQWPRAHPLHVSPDRSAHDPLLVVETVRQSGTLLAHTEYGVPLGHQFVLQELHVTTEPKHLAVGPAPAETDLEVSFSRAGSGRSTALRYEVEVWRDDRRAATARVSFTSVGAAAYRRLRGGRTPGSVSALPVPSGVEAAAVHRTLDADVVLAPTRRRDRWQLRVDTAHPVFFDHPLDHVPGMLLLEGARQAACLLGASTRPPTSFQASFHRYAELDRPTWIQAEAASGGELHLVGIQGESTVFACRVDAAVW</sequence>
<protein>
    <submittedName>
        <fullName evidence="2">ScbA/BarX family gamma-butyrolactone biosynthesis protein</fullName>
    </submittedName>
</protein>
<proteinExistence type="predicted"/>
<accession>A0ABT6A1I0</accession>
<keyword evidence="3" id="KW-1185">Reference proteome</keyword>
<organism evidence="2 3">
    <name type="scientific">Streptomyces tropicalis</name>
    <dbReference type="NCBI Taxonomy" id="3034234"/>
    <lineage>
        <taxon>Bacteria</taxon>
        <taxon>Bacillati</taxon>
        <taxon>Actinomycetota</taxon>
        <taxon>Actinomycetes</taxon>
        <taxon>Kitasatosporales</taxon>
        <taxon>Streptomycetaceae</taxon>
        <taxon>Streptomyces</taxon>
    </lineage>
</organism>
<dbReference type="InterPro" id="IPR047757">
    <property type="entry name" value="AfsA-like"/>
</dbReference>
<feature type="domain" description="A-factor biosynthesis hotdog" evidence="1">
    <location>
        <begin position="9"/>
        <end position="141"/>
    </location>
</feature>
<dbReference type="InterPro" id="IPR005509">
    <property type="entry name" value="AfsA_hotdog_dom"/>
</dbReference>
<evidence type="ECO:0000313" key="3">
    <source>
        <dbReference type="Proteomes" id="UP001221150"/>
    </source>
</evidence>
<comment type="caution">
    <text evidence="2">The sequence shown here is derived from an EMBL/GenBank/DDBJ whole genome shotgun (WGS) entry which is preliminary data.</text>
</comment>
<evidence type="ECO:0000313" key="2">
    <source>
        <dbReference type="EMBL" id="MDF3298500.1"/>
    </source>
</evidence>
<feature type="domain" description="A-factor biosynthesis hotdog" evidence="1">
    <location>
        <begin position="174"/>
        <end position="259"/>
    </location>
</feature>